<evidence type="ECO:0000256" key="9">
    <source>
        <dbReference type="PIRSR" id="PIRSR001589-3"/>
    </source>
</evidence>
<dbReference type="InterPro" id="IPR033738">
    <property type="entry name" value="AsnB_N"/>
</dbReference>
<evidence type="ECO:0000256" key="5">
    <source>
        <dbReference type="ARBA" id="ARBA00022840"/>
    </source>
</evidence>
<dbReference type="SUPFAM" id="SSF52402">
    <property type="entry name" value="Adenine nucleotide alpha hydrolases-like"/>
    <property type="match status" value="1"/>
</dbReference>
<dbReference type="EMBL" id="LZRT01000075">
    <property type="protein sequence ID" value="OUM87436.1"/>
    <property type="molecule type" value="Genomic_DNA"/>
</dbReference>
<dbReference type="PANTHER" id="PTHR43284">
    <property type="entry name" value="ASPARAGINE SYNTHETASE (GLUTAMINE-HYDROLYZING)"/>
    <property type="match status" value="1"/>
</dbReference>
<comment type="pathway">
    <text evidence="1">Amino-acid biosynthesis; L-asparagine biosynthesis; L-asparagine from L-aspartate (L-Gln route): step 1/1.</text>
</comment>
<dbReference type="Proteomes" id="UP000196475">
    <property type="component" value="Unassembled WGS sequence"/>
</dbReference>
<dbReference type="PIRSF" id="PIRSF001589">
    <property type="entry name" value="Asn_synthetase_glu-h"/>
    <property type="match status" value="1"/>
</dbReference>
<evidence type="ECO:0000256" key="8">
    <source>
        <dbReference type="ARBA" id="ARBA00048741"/>
    </source>
</evidence>
<dbReference type="GO" id="GO:0006529">
    <property type="term" value="P:asparagine biosynthetic process"/>
    <property type="evidence" value="ECO:0007669"/>
    <property type="project" value="UniProtKB-KW"/>
</dbReference>
<name>A0A1Y3PMT2_9BACI</name>
<dbReference type="InterPro" id="IPR001962">
    <property type="entry name" value="Asn_synthase"/>
</dbReference>
<protein>
    <recommendedName>
        <fullName evidence="3">asparagine synthase (glutamine-hydrolyzing)</fullName>
        <ecNumber evidence="3">6.3.5.4</ecNumber>
    </recommendedName>
</protein>
<dbReference type="GO" id="GO:0005524">
    <property type="term" value="F:ATP binding"/>
    <property type="evidence" value="ECO:0007669"/>
    <property type="project" value="UniProtKB-KW"/>
</dbReference>
<dbReference type="AlphaFoldDB" id="A0A1Y3PMT2"/>
<gene>
    <name evidence="11" type="ORF">BAA01_12535</name>
</gene>
<dbReference type="Gene3D" id="3.40.50.620">
    <property type="entry name" value="HUPs"/>
    <property type="match status" value="1"/>
</dbReference>
<evidence type="ECO:0000256" key="2">
    <source>
        <dbReference type="ARBA" id="ARBA00005752"/>
    </source>
</evidence>
<dbReference type="InterPro" id="IPR017932">
    <property type="entry name" value="GATase_2_dom"/>
</dbReference>
<evidence type="ECO:0000256" key="1">
    <source>
        <dbReference type="ARBA" id="ARBA00005187"/>
    </source>
</evidence>
<keyword evidence="6" id="KW-0061">Asparagine biosynthesis</keyword>
<keyword evidence="4" id="KW-0547">Nucleotide-binding</keyword>
<dbReference type="GO" id="GO:0004066">
    <property type="term" value="F:asparagine synthase (glutamine-hydrolyzing) activity"/>
    <property type="evidence" value="ECO:0007669"/>
    <property type="project" value="UniProtKB-EC"/>
</dbReference>
<keyword evidence="6" id="KW-0028">Amino-acid biosynthesis</keyword>
<evidence type="ECO:0000256" key="6">
    <source>
        <dbReference type="ARBA" id="ARBA00022888"/>
    </source>
</evidence>
<dbReference type="NCBIfam" id="TIGR01536">
    <property type="entry name" value="asn_synth_AEB"/>
    <property type="match status" value="1"/>
</dbReference>
<keyword evidence="5" id="KW-0067">ATP-binding</keyword>
<dbReference type="SUPFAM" id="SSF56235">
    <property type="entry name" value="N-terminal nucleophile aminohydrolases (Ntn hydrolases)"/>
    <property type="match status" value="1"/>
</dbReference>
<dbReference type="Pfam" id="PF13537">
    <property type="entry name" value="GATase_7"/>
    <property type="match status" value="1"/>
</dbReference>
<feature type="site" description="Important for beta-aspartyl-AMP intermediate formation" evidence="9">
    <location>
        <position position="389"/>
    </location>
</feature>
<reference evidence="12" key="1">
    <citation type="submission" date="2016-06" db="EMBL/GenBank/DDBJ databases">
        <authorList>
            <person name="Nascimento L."/>
            <person name="Pereira R.V."/>
            <person name="Martins L.F."/>
            <person name="Quaggio R.B."/>
            <person name="Silva A.M."/>
            <person name="Setubal J.C."/>
        </authorList>
    </citation>
    <scope>NUCLEOTIDE SEQUENCE [LARGE SCALE GENOMIC DNA]</scope>
</reference>
<evidence type="ECO:0000256" key="3">
    <source>
        <dbReference type="ARBA" id="ARBA00012737"/>
    </source>
</evidence>
<dbReference type="EC" id="6.3.5.4" evidence="3"/>
<dbReference type="InterPro" id="IPR006426">
    <property type="entry name" value="Asn_synth_AEB"/>
</dbReference>
<dbReference type="CDD" id="cd01991">
    <property type="entry name" value="Asn_synthase_B_C"/>
    <property type="match status" value="1"/>
</dbReference>
<dbReference type="InterPro" id="IPR029055">
    <property type="entry name" value="Ntn_hydrolases_N"/>
</dbReference>
<dbReference type="CDD" id="cd00712">
    <property type="entry name" value="AsnB"/>
    <property type="match status" value="1"/>
</dbReference>
<dbReference type="Pfam" id="PF00733">
    <property type="entry name" value="Asn_synthase"/>
    <property type="match status" value="1"/>
</dbReference>
<evidence type="ECO:0000313" key="12">
    <source>
        <dbReference type="Proteomes" id="UP000196475"/>
    </source>
</evidence>
<dbReference type="InterPro" id="IPR051786">
    <property type="entry name" value="ASN_synthetase/amidase"/>
</dbReference>
<dbReference type="PANTHER" id="PTHR43284:SF1">
    <property type="entry name" value="ASPARAGINE SYNTHETASE"/>
    <property type="match status" value="1"/>
</dbReference>
<comment type="caution">
    <text evidence="11">The sequence shown here is derived from an EMBL/GenBank/DDBJ whole genome shotgun (WGS) entry which is preliminary data.</text>
</comment>
<evidence type="ECO:0000259" key="10">
    <source>
        <dbReference type="PROSITE" id="PS51278"/>
    </source>
</evidence>
<comment type="catalytic activity">
    <reaction evidence="8">
        <text>L-aspartate + L-glutamine + ATP + H2O = L-asparagine + L-glutamate + AMP + diphosphate + H(+)</text>
        <dbReference type="Rhea" id="RHEA:12228"/>
        <dbReference type="ChEBI" id="CHEBI:15377"/>
        <dbReference type="ChEBI" id="CHEBI:15378"/>
        <dbReference type="ChEBI" id="CHEBI:29985"/>
        <dbReference type="ChEBI" id="CHEBI:29991"/>
        <dbReference type="ChEBI" id="CHEBI:30616"/>
        <dbReference type="ChEBI" id="CHEBI:33019"/>
        <dbReference type="ChEBI" id="CHEBI:58048"/>
        <dbReference type="ChEBI" id="CHEBI:58359"/>
        <dbReference type="ChEBI" id="CHEBI:456215"/>
        <dbReference type="EC" id="6.3.5.4"/>
    </reaction>
</comment>
<dbReference type="GO" id="GO:0005829">
    <property type="term" value="C:cytosol"/>
    <property type="evidence" value="ECO:0007669"/>
    <property type="project" value="TreeGrafter"/>
</dbReference>
<evidence type="ECO:0000256" key="7">
    <source>
        <dbReference type="ARBA" id="ARBA00022962"/>
    </source>
</evidence>
<organism evidence="11 12">
    <name type="scientific">Bacillus thermozeamaize</name>
    <dbReference type="NCBI Taxonomy" id="230954"/>
    <lineage>
        <taxon>Bacteria</taxon>
        <taxon>Bacillati</taxon>
        <taxon>Bacillota</taxon>
        <taxon>Bacilli</taxon>
        <taxon>Bacillales</taxon>
        <taxon>Bacillaceae</taxon>
        <taxon>Bacillus</taxon>
    </lineage>
</organism>
<dbReference type="InterPro" id="IPR014729">
    <property type="entry name" value="Rossmann-like_a/b/a_fold"/>
</dbReference>
<comment type="similarity">
    <text evidence="2">Belongs to the asparagine synthetase family.</text>
</comment>
<feature type="domain" description="Glutamine amidotransferase type-2" evidence="10">
    <location>
        <begin position="2"/>
        <end position="226"/>
    </location>
</feature>
<sequence length="624" mass="71152">MSGIAGWIDWNMASSIQQNVIHAMGEALSQRGPDDRGWWFSGHASLVYCHLRISEDDVMQPLVIQHGHQRYVIVCNGTLYNAKQLQKDLLELGHPFTHAGKTGTGNTQGTNTPEVILRSYIQWGAACLERFNGVFAFAIWDEGNEQLFLARDRLGVKPLFYALHGTGFAFGSEIKAILAHPEIQPVVDAEGLAEIFVIGPNRTPGNGIFRQIKELKPGHALLYNRQGLRTSAYWSLQSQPHQENLEATVEHLRHLFFAAVKRQLAAEQPVGSMLSGGLDSSSLAAIAARHYQQTSGHKLVTYSVDYRDNAQYFTANEYQPEPDAAWIPRMVSALDTQHRSVLLDPVALAETLDQGVILRDLPGMADIDTSLYLFCREIKRDAAIVLSGECADEVFGGYPWFFWEHARKATTFPWSLKVAERLHLLSPELKKLIQPEDYLRHRYEEALREVPRLEGETGEEARSRELSYLTLTRWMPVLIDRQDRMGTAAGIEIRTPFADHQLVEYVWNIPWEFKKVDGYAKGILRRLMKGYLPEDVLYRRKSPFPKTYHPDYLHAVRQRLLEILDDSGSPLLPLIQPAVVRELAARAEQLHLPWFGQLMNIPQLFAYLIQVDFWLRHYRVQIRV</sequence>
<proteinExistence type="inferred from homology"/>
<keyword evidence="7" id="KW-0315">Glutamine amidotransferase</keyword>
<evidence type="ECO:0000313" key="11">
    <source>
        <dbReference type="EMBL" id="OUM87436.1"/>
    </source>
</evidence>
<dbReference type="Gene3D" id="3.60.20.10">
    <property type="entry name" value="Glutamine Phosphoribosylpyrophosphate, subunit 1, domain 1"/>
    <property type="match status" value="1"/>
</dbReference>
<accession>A0A1Y3PMT2</accession>
<evidence type="ECO:0000256" key="4">
    <source>
        <dbReference type="ARBA" id="ARBA00022741"/>
    </source>
</evidence>
<dbReference type="PROSITE" id="PS51278">
    <property type="entry name" value="GATASE_TYPE_2"/>
    <property type="match status" value="1"/>
</dbReference>